<dbReference type="RefSeq" id="WP_066293675.1">
    <property type="nucleotide sequence ID" value="NZ_CP016761.1"/>
</dbReference>
<evidence type="ECO:0000313" key="2">
    <source>
        <dbReference type="Proteomes" id="UP000077412"/>
    </source>
</evidence>
<dbReference type="PANTHER" id="PTHR33639">
    <property type="entry name" value="THIOL-DISULFIDE OXIDOREDUCTASE DCC"/>
    <property type="match status" value="1"/>
</dbReference>
<dbReference type="Pfam" id="PF04134">
    <property type="entry name" value="DCC1-like"/>
    <property type="match status" value="1"/>
</dbReference>
<dbReference type="GO" id="GO:0015035">
    <property type="term" value="F:protein-disulfide reductase activity"/>
    <property type="evidence" value="ECO:0007669"/>
    <property type="project" value="InterPro"/>
</dbReference>
<dbReference type="EMBL" id="CP016761">
    <property type="protein sequence ID" value="ANX14037.1"/>
    <property type="molecule type" value="Genomic_DNA"/>
</dbReference>
<dbReference type="STRING" id="255247.ABE41_018650"/>
<dbReference type="InterPro" id="IPR052927">
    <property type="entry name" value="DCC_oxidoreductase"/>
</dbReference>
<dbReference type="InterPro" id="IPR007263">
    <property type="entry name" value="DCC1-like"/>
</dbReference>
<evidence type="ECO:0000313" key="1">
    <source>
        <dbReference type="EMBL" id="ANX14037.1"/>
    </source>
</evidence>
<organism evidence="1 2">
    <name type="scientific">Fictibacillus arsenicus</name>
    <dbReference type="NCBI Taxonomy" id="255247"/>
    <lineage>
        <taxon>Bacteria</taxon>
        <taxon>Bacillati</taxon>
        <taxon>Bacillota</taxon>
        <taxon>Bacilli</taxon>
        <taxon>Bacillales</taxon>
        <taxon>Fictibacillaceae</taxon>
        <taxon>Fictibacillus</taxon>
    </lineage>
</organism>
<dbReference type="KEGG" id="far:ABE41_018650"/>
<dbReference type="OrthoDB" id="9785438at2"/>
<evidence type="ECO:0008006" key="3">
    <source>
        <dbReference type="Google" id="ProtNLM"/>
    </source>
</evidence>
<gene>
    <name evidence="1" type="ORF">ABE41_018650</name>
</gene>
<dbReference type="PANTHER" id="PTHR33639:SF2">
    <property type="entry name" value="DUF393 DOMAIN-CONTAINING PROTEIN"/>
    <property type="match status" value="1"/>
</dbReference>
<accession>A0A1B1Z9C1</accession>
<dbReference type="Proteomes" id="UP000077412">
    <property type="component" value="Chromosome"/>
</dbReference>
<proteinExistence type="predicted"/>
<reference evidence="1 2" key="1">
    <citation type="submission" date="2016-08" db="EMBL/GenBank/DDBJ databases">
        <title>Complete genome sequence of Fictibacillus arsenicus G25-54, a strain with toxicity to nematodes and a potential arsenic-resistance activity.</title>
        <authorList>
            <person name="Zheng Z."/>
        </authorList>
    </citation>
    <scope>NUCLEOTIDE SEQUENCE [LARGE SCALE GENOMIC DNA]</scope>
    <source>
        <strain evidence="1 2">G25-54</strain>
    </source>
</reference>
<keyword evidence="2" id="KW-1185">Reference proteome</keyword>
<sequence length="138" mass="16083">MRNLEQECQPVLLFDGVCNLCNSSVKFILKHEKNQNLKFAAIQSEAGEKLLTHYGRDPNQTNSVILISDNQEYTASDAVLKLTQYLKFPYSSGKILMVVPKTIRDFFYKMVAHNRYNWFGKRESCMIPTPQLRKRFLE</sequence>
<dbReference type="AlphaFoldDB" id="A0A1B1Z9C1"/>
<protein>
    <recommendedName>
        <fullName evidence="3">Thiol-disulfide oxidoreductase</fullName>
    </recommendedName>
</protein>
<name>A0A1B1Z9C1_9BACL</name>